<dbReference type="PANTHER" id="PTHR24141:SF1">
    <property type="entry name" value="2-5A-DEPENDENT RIBONUCLEASE"/>
    <property type="match status" value="1"/>
</dbReference>
<dbReference type="AlphaFoldDB" id="A0A8X7MJS9"/>
<feature type="region of interest" description="Disordered" evidence="4">
    <location>
        <begin position="131"/>
        <end position="194"/>
    </location>
</feature>
<dbReference type="EMBL" id="LWDE02002221">
    <property type="protein sequence ID" value="KAE8238217.1"/>
    <property type="molecule type" value="Genomic_DNA"/>
</dbReference>
<dbReference type="GO" id="GO:0004540">
    <property type="term" value="F:RNA nuclease activity"/>
    <property type="evidence" value="ECO:0007669"/>
    <property type="project" value="TreeGrafter"/>
</dbReference>
<reference evidence="5" key="1">
    <citation type="submission" date="2016-04" db="EMBL/GenBank/DDBJ databases">
        <authorList>
            <person name="Nguyen H.D."/>
            <person name="Samba Siva P."/>
            <person name="Cullis J."/>
            <person name="Levesque C.A."/>
            <person name="Hambleton S."/>
        </authorList>
    </citation>
    <scope>NUCLEOTIDE SEQUENCE</scope>
    <source>
        <strain evidence="5">DAOMC 236426</strain>
    </source>
</reference>
<evidence type="ECO:0000256" key="2">
    <source>
        <dbReference type="ARBA" id="ARBA00023043"/>
    </source>
</evidence>
<feature type="compositionally biased region" description="Low complexity" evidence="4">
    <location>
        <begin position="150"/>
        <end position="167"/>
    </location>
</feature>
<dbReference type="GO" id="GO:0006396">
    <property type="term" value="P:RNA processing"/>
    <property type="evidence" value="ECO:0007669"/>
    <property type="project" value="TreeGrafter"/>
</dbReference>
<name>A0A8X7MJS9_9BASI</name>
<evidence type="ECO:0000313" key="6">
    <source>
        <dbReference type="Proteomes" id="UP000077684"/>
    </source>
</evidence>
<sequence>MAATFNLDGDVIDDLLYFARAGETADLREALAAAASSSAGSTSEQEVLTAAFNEQGNGLLHYSCANGHFSTVEYLLPLHSLELLLRPNQAGSTPLHWAALNGNLDIVKALTARIEEASSTADAASLVKKIKADQRAREAERKRSKQQTTGESSSESKSEGNGAEAAGPATAEQVQREEDEEDHRPLWDCRNAAGRGPMSEAQLAEKENVVQFLLEHSLAGAPPAPTDEEVADRDSESANTSKVAADAGSQGSAPTKEASPSDPSARSSEGAEADAAALARSVDKVQLR</sequence>
<dbReference type="PROSITE" id="PS50088">
    <property type="entry name" value="ANK_REPEAT"/>
    <property type="match status" value="1"/>
</dbReference>
<keyword evidence="6" id="KW-1185">Reference proteome</keyword>
<gene>
    <name evidence="5" type="ORF">A4X06_0g8933</name>
</gene>
<dbReference type="InterPro" id="IPR036770">
    <property type="entry name" value="Ankyrin_rpt-contain_sf"/>
</dbReference>
<organism evidence="5 6">
    <name type="scientific">Tilletia controversa</name>
    <name type="common">dwarf bunt fungus</name>
    <dbReference type="NCBI Taxonomy" id="13291"/>
    <lineage>
        <taxon>Eukaryota</taxon>
        <taxon>Fungi</taxon>
        <taxon>Dikarya</taxon>
        <taxon>Basidiomycota</taxon>
        <taxon>Ustilaginomycotina</taxon>
        <taxon>Exobasidiomycetes</taxon>
        <taxon>Tilletiales</taxon>
        <taxon>Tilletiaceae</taxon>
        <taxon>Tilletia</taxon>
    </lineage>
</organism>
<dbReference type="Pfam" id="PF12796">
    <property type="entry name" value="Ank_2"/>
    <property type="match status" value="1"/>
</dbReference>
<keyword evidence="1" id="KW-0677">Repeat</keyword>
<evidence type="ECO:0000256" key="4">
    <source>
        <dbReference type="SAM" id="MobiDB-lite"/>
    </source>
</evidence>
<feature type="repeat" description="ANK" evidence="3">
    <location>
        <begin position="90"/>
        <end position="110"/>
    </location>
</feature>
<dbReference type="SUPFAM" id="SSF48403">
    <property type="entry name" value="Ankyrin repeat"/>
    <property type="match status" value="1"/>
</dbReference>
<evidence type="ECO:0000256" key="3">
    <source>
        <dbReference type="PROSITE-ProRule" id="PRU00023"/>
    </source>
</evidence>
<feature type="compositionally biased region" description="Basic and acidic residues" evidence="4">
    <location>
        <begin position="131"/>
        <end position="141"/>
    </location>
</feature>
<dbReference type="PANTHER" id="PTHR24141">
    <property type="entry name" value="2-5A-DEPENDENT RIBONUCLEASE"/>
    <property type="match status" value="1"/>
</dbReference>
<dbReference type="PROSITE" id="PS50297">
    <property type="entry name" value="ANK_REP_REGION"/>
    <property type="match status" value="1"/>
</dbReference>
<evidence type="ECO:0000313" key="5">
    <source>
        <dbReference type="EMBL" id="KAE8238217.1"/>
    </source>
</evidence>
<dbReference type="InterPro" id="IPR002110">
    <property type="entry name" value="Ankyrin_rpt"/>
</dbReference>
<dbReference type="Proteomes" id="UP000077684">
    <property type="component" value="Unassembled WGS sequence"/>
</dbReference>
<dbReference type="SMART" id="SM00248">
    <property type="entry name" value="ANK"/>
    <property type="match status" value="2"/>
</dbReference>
<accession>A0A8X7MJS9</accession>
<proteinExistence type="predicted"/>
<protein>
    <recommendedName>
        <fullName evidence="7">Ankyrin repeat-containing protein</fullName>
    </recommendedName>
</protein>
<reference evidence="5" key="2">
    <citation type="journal article" date="2019" name="IMA Fungus">
        <title>Genome sequencing and comparison of five Tilletia species to identify candidate genes for the detection of regulated species infecting wheat.</title>
        <authorList>
            <person name="Nguyen H.D.T."/>
            <person name="Sultana T."/>
            <person name="Kesanakurti P."/>
            <person name="Hambleton S."/>
        </authorList>
    </citation>
    <scope>NUCLEOTIDE SEQUENCE</scope>
    <source>
        <strain evidence="5">DAOMC 236426</strain>
    </source>
</reference>
<comment type="caution">
    <text evidence="5">The sequence shown here is derived from an EMBL/GenBank/DDBJ whole genome shotgun (WGS) entry which is preliminary data.</text>
</comment>
<dbReference type="GO" id="GO:0003723">
    <property type="term" value="F:RNA binding"/>
    <property type="evidence" value="ECO:0007669"/>
    <property type="project" value="TreeGrafter"/>
</dbReference>
<evidence type="ECO:0000256" key="1">
    <source>
        <dbReference type="ARBA" id="ARBA00022737"/>
    </source>
</evidence>
<keyword evidence="2 3" id="KW-0040">ANK repeat</keyword>
<feature type="compositionally biased region" description="Low complexity" evidence="4">
    <location>
        <begin position="264"/>
        <end position="280"/>
    </location>
</feature>
<feature type="region of interest" description="Disordered" evidence="4">
    <location>
        <begin position="214"/>
        <end position="288"/>
    </location>
</feature>
<evidence type="ECO:0008006" key="7">
    <source>
        <dbReference type="Google" id="ProtNLM"/>
    </source>
</evidence>
<dbReference type="Gene3D" id="1.25.40.20">
    <property type="entry name" value="Ankyrin repeat-containing domain"/>
    <property type="match status" value="1"/>
</dbReference>